<gene>
    <name evidence="9" type="primary">tatA</name>
    <name evidence="11" type="ORF">CLV54_0467</name>
</gene>
<evidence type="ECO:0000256" key="10">
    <source>
        <dbReference type="SAM" id="MobiDB-lite"/>
    </source>
</evidence>
<reference evidence="11 12" key="1">
    <citation type="submission" date="2017-11" db="EMBL/GenBank/DDBJ databases">
        <title>Genomic Encyclopedia of Archaeal and Bacterial Type Strains, Phase II (KMG-II): From Individual Species to Whole Genera.</title>
        <authorList>
            <person name="Goeker M."/>
        </authorList>
    </citation>
    <scope>NUCLEOTIDE SEQUENCE [LARGE SCALE GENOMIC DNA]</scope>
    <source>
        <strain evidence="11 12">DSM 25625</strain>
    </source>
</reference>
<comment type="similarity">
    <text evidence="9">Belongs to the TatA/E family.</text>
</comment>
<evidence type="ECO:0000256" key="8">
    <source>
        <dbReference type="ARBA" id="ARBA00023136"/>
    </source>
</evidence>
<dbReference type="RefSeq" id="WP_100343334.1">
    <property type="nucleotide sequence ID" value="NZ_PGFB01000001.1"/>
</dbReference>
<dbReference type="OrthoDB" id="5245163at2"/>
<keyword evidence="7 9" id="KW-0811">Translocation</keyword>
<evidence type="ECO:0000256" key="3">
    <source>
        <dbReference type="ARBA" id="ARBA00022475"/>
    </source>
</evidence>
<dbReference type="PANTHER" id="PTHR42982">
    <property type="entry name" value="SEC-INDEPENDENT PROTEIN TRANSLOCASE PROTEIN TATA"/>
    <property type="match status" value="1"/>
</dbReference>
<dbReference type="GO" id="GO:0043953">
    <property type="term" value="P:protein transport by the Tat complex"/>
    <property type="evidence" value="ECO:0007669"/>
    <property type="project" value="UniProtKB-UniRule"/>
</dbReference>
<evidence type="ECO:0000256" key="4">
    <source>
        <dbReference type="ARBA" id="ARBA00022692"/>
    </source>
</evidence>
<dbReference type="Pfam" id="PF02416">
    <property type="entry name" value="TatA_B_E"/>
    <property type="match status" value="1"/>
</dbReference>
<keyword evidence="5 9" id="KW-0653">Protein transport</keyword>
<dbReference type="GO" id="GO:0033281">
    <property type="term" value="C:TAT protein transport complex"/>
    <property type="evidence" value="ECO:0007669"/>
    <property type="project" value="UniProtKB-UniRule"/>
</dbReference>
<evidence type="ECO:0000256" key="7">
    <source>
        <dbReference type="ARBA" id="ARBA00023010"/>
    </source>
</evidence>
<feature type="region of interest" description="Disordered" evidence="10">
    <location>
        <begin position="44"/>
        <end position="84"/>
    </location>
</feature>
<comment type="caution">
    <text evidence="11">The sequence shown here is derived from an EMBL/GenBank/DDBJ whole genome shotgun (WGS) entry which is preliminary data.</text>
</comment>
<name>A0A2M9C4I0_9MICO</name>
<keyword evidence="4 9" id="KW-0812">Transmembrane</keyword>
<keyword evidence="6 9" id="KW-1133">Transmembrane helix</keyword>
<dbReference type="PANTHER" id="PTHR42982:SF8">
    <property type="entry name" value="SEC-INDEPENDENT PROTEIN TRANSLOCASE PROTEIN TATA"/>
    <property type="match status" value="1"/>
</dbReference>
<evidence type="ECO:0000313" key="11">
    <source>
        <dbReference type="EMBL" id="PJJ65434.1"/>
    </source>
</evidence>
<organism evidence="11 12">
    <name type="scientific">Compostimonas suwonensis</name>
    <dbReference type="NCBI Taxonomy" id="1048394"/>
    <lineage>
        <taxon>Bacteria</taxon>
        <taxon>Bacillati</taxon>
        <taxon>Actinomycetota</taxon>
        <taxon>Actinomycetes</taxon>
        <taxon>Micrococcales</taxon>
        <taxon>Microbacteriaceae</taxon>
        <taxon>Compostimonas</taxon>
    </lineage>
</organism>
<feature type="compositionally biased region" description="Basic and acidic residues" evidence="10">
    <location>
        <begin position="44"/>
        <end position="58"/>
    </location>
</feature>
<accession>A0A2M9C4I0</accession>
<dbReference type="InterPro" id="IPR006312">
    <property type="entry name" value="TatA/E"/>
</dbReference>
<dbReference type="HAMAP" id="MF_00236">
    <property type="entry name" value="TatA_E"/>
    <property type="match status" value="1"/>
</dbReference>
<dbReference type="Proteomes" id="UP000230161">
    <property type="component" value="Unassembled WGS sequence"/>
</dbReference>
<evidence type="ECO:0000256" key="5">
    <source>
        <dbReference type="ARBA" id="ARBA00022927"/>
    </source>
</evidence>
<comment type="function">
    <text evidence="9">Part of the twin-arginine translocation (Tat) system that transports large folded proteins containing a characteristic twin-arginine motif in their signal peptide across membranes. TatA could form the protein-conducting channel of the Tat system.</text>
</comment>
<dbReference type="AlphaFoldDB" id="A0A2M9C4I0"/>
<proteinExistence type="inferred from homology"/>
<evidence type="ECO:0000313" key="12">
    <source>
        <dbReference type="Proteomes" id="UP000230161"/>
    </source>
</evidence>
<keyword evidence="8 9" id="KW-0472">Membrane</keyword>
<evidence type="ECO:0000256" key="2">
    <source>
        <dbReference type="ARBA" id="ARBA00022448"/>
    </source>
</evidence>
<sequence>MFANLTGWHLIIILAVVLLLFGSTKLPALSRSIGQSMRIFRSETKAMKSDEAHAEQARPDSTSSDASGGDLATPPKEPRPASNS</sequence>
<keyword evidence="12" id="KW-1185">Reference proteome</keyword>
<evidence type="ECO:0000256" key="6">
    <source>
        <dbReference type="ARBA" id="ARBA00022989"/>
    </source>
</evidence>
<dbReference type="NCBIfam" id="TIGR01411">
    <property type="entry name" value="tatAE"/>
    <property type="match status" value="1"/>
</dbReference>
<dbReference type="InterPro" id="IPR003369">
    <property type="entry name" value="TatA/B/E"/>
</dbReference>
<dbReference type="NCBIfam" id="NF001854">
    <property type="entry name" value="PRK00575.1"/>
    <property type="match status" value="1"/>
</dbReference>
<keyword evidence="3 9" id="KW-1003">Cell membrane</keyword>
<evidence type="ECO:0000256" key="1">
    <source>
        <dbReference type="ARBA" id="ARBA00004162"/>
    </source>
</evidence>
<evidence type="ECO:0000256" key="9">
    <source>
        <dbReference type="HAMAP-Rule" id="MF_00236"/>
    </source>
</evidence>
<dbReference type="EMBL" id="PGFB01000001">
    <property type="protein sequence ID" value="PJJ65434.1"/>
    <property type="molecule type" value="Genomic_DNA"/>
</dbReference>
<dbReference type="GO" id="GO:0008320">
    <property type="term" value="F:protein transmembrane transporter activity"/>
    <property type="evidence" value="ECO:0007669"/>
    <property type="project" value="UniProtKB-UniRule"/>
</dbReference>
<comment type="subunit">
    <text evidence="9">The Tat system comprises two distinct complexes: a TatABC complex, containing multiple copies of TatA, TatB and TatC subunits, and a separate TatA complex, containing only TatA subunits. Substrates initially bind to the TatABC complex, which probably triggers association of the separate TatA complex to form the active translocon.</text>
</comment>
<dbReference type="Gene3D" id="1.20.5.3310">
    <property type="match status" value="1"/>
</dbReference>
<comment type="subcellular location">
    <subcellularLocation>
        <location evidence="1 9">Cell membrane</location>
        <topology evidence="1 9">Single-pass membrane protein</topology>
    </subcellularLocation>
</comment>
<keyword evidence="2 9" id="KW-0813">Transport</keyword>
<protein>
    <recommendedName>
        <fullName evidence="9">Sec-independent protein translocase protein TatA</fullName>
    </recommendedName>
</protein>